<dbReference type="PANTHER" id="PTHR48095:SF2">
    <property type="entry name" value="BIOTIN CARBOXYLASE, CHLOROPLASTIC"/>
    <property type="match status" value="1"/>
</dbReference>
<dbReference type="Pfam" id="PF00289">
    <property type="entry name" value="Biotin_carb_N"/>
    <property type="match status" value="1"/>
</dbReference>
<evidence type="ECO:0000256" key="2">
    <source>
        <dbReference type="ARBA" id="ARBA00013263"/>
    </source>
</evidence>
<dbReference type="InterPro" id="IPR011761">
    <property type="entry name" value="ATP-grasp"/>
</dbReference>
<sequence length="449" mass="50034">MKKKITKILIANRGEIAVRIIKTCQKMDIQTVQVYSDADENSLAVKLADETVNIGPGPALQSYFNIEKIISVAKQHAVDAIHPGYGFLSEKAEFAMACLEAGISFIGPHPETLIDMGDKARAKLIAQQAGVPVSPGSTGEILNSDDAIKIANSIGYPVIIKASAGGGGRGMKVFYDEQEIRRNYEGLATEALRSFANSALYVEKYFENIRHIEVQVLCDQEDIYVLGERDCSIQRKNQKLIEECPAVILTSDVSALIYEASKRICAEAKYLNVGTIEYLYDLNTSKFYFLEMNTRIQVEHPVTEMCFNFDLVEAQIKVASGEKLGLDQNSLISHGHSIECRINAENPDKKFMPSPGTIIKLKWPTLEGVRIDSHVFEGYTIPIYYDSLIAKIICWSHSRDEAIELMKQALGELQIEGIKTTASFHESVMADASFGANQYDTRFLNRFFE</sequence>
<dbReference type="SUPFAM" id="SSF56059">
    <property type="entry name" value="Glutathione synthetase ATP-binding domain-like"/>
    <property type="match status" value="1"/>
</dbReference>
<dbReference type="FunFam" id="3.30.1490.20:FF:000003">
    <property type="entry name" value="acetyl-CoA carboxylase isoform X1"/>
    <property type="match status" value="1"/>
</dbReference>
<keyword evidence="6" id="KW-0092">Biotin</keyword>
<dbReference type="OrthoDB" id="9803706at2"/>
<dbReference type="InterPro" id="IPR005482">
    <property type="entry name" value="Biotin_COase_C"/>
</dbReference>
<name>A0A2T0XC14_9BURK</name>
<organism evidence="11 12">
    <name type="scientific">Jezberella montanilacus</name>
    <dbReference type="NCBI Taxonomy" id="323426"/>
    <lineage>
        <taxon>Bacteria</taxon>
        <taxon>Pseudomonadati</taxon>
        <taxon>Pseudomonadota</taxon>
        <taxon>Betaproteobacteria</taxon>
        <taxon>Burkholderiales</taxon>
        <taxon>Alcaligenaceae</taxon>
        <taxon>Jezberella</taxon>
    </lineage>
</organism>
<evidence type="ECO:0000256" key="1">
    <source>
        <dbReference type="ARBA" id="ARBA00003761"/>
    </source>
</evidence>
<dbReference type="SUPFAM" id="SSF52440">
    <property type="entry name" value="PreATP-grasp domain"/>
    <property type="match status" value="1"/>
</dbReference>
<gene>
    <name evidence="11" type="ORF">BCM14_2714</name>
</gene>
<evidence type="ECO:0000256" key="6">
    <source>
        <dbReference type="ARBA" id="ARBA00023267"/>
    </source>
</evidence>
<comment type="function">
    <text evidence="1">This protein is a component of the acetyl coenzyme A carboxylase complex; first, biotin carboxylase catalyzes the carboxylation of the carrier protein and then the transcarboxylase transfers the carboxyl group to form malonyl-CoA.</text>
</comment>
<keyword evidence="5 8" id="KW-0067">ATP-binding</keyword>
<dbReference type="EMBL" id="PVTV01000017">
    <property type="protein sequence ID" value="PRY96475.1"/>
    <property type="molecule type" value="Genomic_DNA"/>
</dbReference>
<dbReference type="AlphaFoldDB" id="A0A2T0XC14"/>
<feature type="domain" description="Biotin carboxylation" evidence="10">
    <location>
        <begin position="4"/>
        <end position="449"/>
    </location>
</feature>
<evidence type="ECO:0000256" key="7">
    <source>
        <dbReference type="ARBA" id="ARBA00048600"/>
    </source>
</evidence>
<evidence type="ECO:0000313" key="11">
    <source>
        <dbReference type="EMBL" id="PRY96475.1"/>
    </source>
</evidence>
<dbReference type="FunFam" id="3.40.50.20:FF:000010">
    <property type="entry name" value="Propionyl-CoA carboxylase subunit alpha"/>
    <property type="match status" value="1"/>
</dbReference>
<dbReference type="Proteomes" id="UP000238308">
    <property type="component" value="Unassembled WGS sequence"/>
</dbReference>
<dbReference type="GO" id="GO:0005524">
    <property type="term" value="F:ATP binding"/>
    <property type="evidence" value="ECO:0007669"/>
    <property type="project" value="UniProtKB-UniRule"/>
</dbReference>
<dbReference type="Pfam" id="PF02786">
    <property type="entry name" value="CPSase_L_D2"/>
    <property type="match status" value="1"/>
</dbReference>
<dbReference type="RefSeq" id="WP_106228542.1">
    <property type="nucleotide sequence ID" value="NZ_PVTV01000017.1"/>
</dbReference>
<dbReference type="InterPro" id="IPR005479">
    <property type="entry name" value="CPAse_ATP-bd"/>
</dbReference>
<keyword evidence="12" id="KW-1185">Reference proteome</keyword>
<dbReference type="GO" id="GO:0046872">
    <property type="term" value="F:metal ion binding"/>
    <property type="evidence" value="ECO:0007669"/>
    <property type="project" value="InterPro"/>
</dbReference>
<evidence type="ECO:0000259" key="10">
    <source>
        <dbReference type="PROSITE" id="PS50979"/>
    </source>
</evidence>
<proteinExistence type="predicted"/>
<dbReference type="NCBIfam" id="NF006367">
    <property type="entry name" value="PRK08591.1"/>
    <property type="match status" value="1"/>
</dbReference>
<dbReference type="InterPro" id="IPR051602">
    <property type="entry name" value="ACC_Biotin_Carboxylase"/>
</dbReference>
<comment type="catalytic activity">
    <reaction evidence="7">
        <text>N(6)-biotinyl-L-lysyl-[protein] + hydrogencarbonate + ATP = N(6)-carboxybiotinyl-L-lysyl-[protein] + ADP + phosphate + H(+)</text>
        <dbReference type="Rhea" id="RHEA:13501"/>
        <dbReference type="Rhea" id="RHEA-COMP:10505"/>
        <dbReference type="Rhea" id="RHEA-COMP:10506"/>
        <dbReference type="ChEBI" id="CHEBI:15378"/>
        <dbReference type="ChEBI" id="CHEBI:17544"/>
        <dbReference type="ChEBI" id="CHEBI:30616"/>
        <dbReference type="ChEBI" id="CHEBI:43474"/>
        <dbReference type="ChEBI" id="CHEBI:83144"/>
        <dbReference type="ChEBI" id="CHEBI:83145"/>
        <dbReference type="ChEBI" id="CHEBI:456216"/>
        <dbReference type="EC" id="6.3.4.14"/>
    </reaction>
</comment>
<comment type="caution">
    <text evidence="11">The sequence shown here is derived from an EMBL/GenBank/DDBJ whole genome shotgun (WGS) entry which is preliminary data.</text>
</comment>
<dbReference type="Gene3D" id="3.30.470.20">
    <property type="entry name" value="ATP-grasp fold, B domain"/>
    <property type="match status" value="1"/>
</dbReference>
<accession>A0A2T0XC14</accession>
<evidence type="ECO:0000259" key="9">
    <source>
        <dbReference type="PROSITE" id="PS50975"/>
    </source>
</evidence>
<dbReference type="SMART" id="SM00878">
    <property type="entry name" value="Biotin_carb_C"/>
    <property type="match status" value="1"/>
</dbReference>
<dbReference type="InterPro" id="IPR011054">
    <property type="entry name" value="Rudment_hybrid_motif"/>
</dbReference>
<dbReference type="PANTHER" id="PTHR48095">
    <property type="entry name" value="PYRUVATE CARBOXYLASE SUBUNIT A"/>
    <property type="match status" value="1"/>
</dbReference>
<dbReference type="PROSITE" id="PS00866">
    <property type="entry name" value="CPSASE_1"/>
    <property type="match status" value="1"/>
</dbReference>
<dbReference type="EC" id="6.3.4.14" evidence="2"/>
<evidence type="ECO:0000256" key="4">
    <source>
        <dbReference type="ARBA" id="ARBA00022741"/>
    </source>
</evidence>
<dbReference type="PROSITE" id="PS50975">
    <property type="entry name" value="ATP_GRASP"/>
    <property type="match status" value="1"/>
</dbReference>
<evidence type="ECO:0000256" key="3">
    <source>
        <dbReference type="ARBA" id="ARBA00022598"/>
    </source>
</evidence>
<dbReference type="PROSITE" id="PS50979">
    <property type="entry name" value="BC"/>
    <property type="match status" value="1"/>
</dbReference>
<dbReference type="PROSITE" id="PS00867">
    <property type="entry name" value="CPSASE_2"/>
    <property type="match status" value="1"/>
</dbReference>
<reference evidence="11 12" key="1">
    <citation type="submission" date="2018-03" db="EMBL/GenBank/DDBJ databases">
        <title>Genomic Encyclopedia of Type Strains, Phase III (KMG-III): the genomes of soil and plant-associated and newly described type strains.</title>
        <authorList>
            <person name="Whitman W."/>
        </authorList>
    </citation>
    <scope>NUCLEOTIDE SEQUENCE [LARGE SCALE GENOMIC DNA]</scope>
    <source>
        <strain evidence="11 12">MWH-P2sevCIIIb</strain>
    </source>
</reference>
<dbReference type="InterPro" id="IPR005481">
    <property type="entry name" value="BC-like_N"/>
</dbReference>
<dbReference type="SUPFAM" id="SSF51246">
    <property type="entry name" value="Rudiment single hybrid motif"/>
    <property type="match status" value="1"/>
</dbReference>
<feature type="domain" description="ATP-grasp" evidence="9">
    <location>
        <begin position="123"/>
        <end position="320"/>
    </location>
</feature>
<dbReference type="GO" id="GO:0004075">
    <property type="term" value="F:biotin carboxylase activity"/>
    <property type="evidence" value="ECO:0007669"/>
    <property type="project" value="UniProtKB-EC"/>
</dbReference>
<evidence type="ECO:0000256" key="5">
    <source>
        <dbReference type="ARBA" id="ARBA00022840"/>
    </source>
</evidence>
<keyword evidence="4 8" id="KW-0547">Nucleotide-binding</keyword>
<dbReference type="InterPro" id="IPR016185">
    <property type="entry name" value="PreATP-grasp_dom_sf"/>
</dbReference>
<evidence type="ECO:0000256" key="8">
    <source>
        <dbReference type="PROSITE-ProRule" id="PRU00409"/>
    </source>
</evidence>
<dbReference type="Pfam" id="PF02785">
    <property type="entry name" value="Biotin_carb_C"/>
    <property type="match status" value="1"/>
</dbReference>
<keyword evidence="3" id="KW-0436">Ligase</keyword>
<evidence type="ECO:0000313" key="12">
    <source>
        <dbReference type="Proteomes" id="UP000238308"/>
    </source>
</evidence>
<dbReference type="InterPro" id="IPR011764">
    <property type="entry name" value="Biotin_carboxylation_dom"/>
</dbReference>
<protein>
    <recommendedName>
        <fullName evidence="2">biotin carboxylase</fullName>
        <ecNumber evidence="2">6.3.4.14</ecNumber>
    </recommendedName>
</protein>